<keyword evidence="2 4" id="KW-0560">Oxidoreductase</keyword>
<organism evidence="4 5">
    <name type="scientific">Enhygromyxa salina</name>
    <dbReference type="NCBI Taxonomy" id="215803"/>
    <lineage>
        <taxon>Bacteria</taxon>
        <taxon>Pseudomonadati</taxon>
        <taxon>Myxococcota</taxon>
        <taxon>Polyangia</taxon>
        <taxon>Nannocystales</taxon>
        <taxon>Nannocystaceae</taxon>
        <taxon>Enhygromyxa</taxon>
    </lineage>
</organism>
<dbReference type="InterPro" id="IPR029479">
    <property type="entry name" value="Nitroreductase"/>
</dbReference>
<dbReference type="InterPro" id="IPR000415">
    <property type="entry name" value="Nitroreductase-like"/>
</dbReference>
<dbReference type="Pfam" id="PF00881">
    <property type="entry name" value="Nitroreductase"/>
    <property type="match status" value="1"/>
</dbReference>
<dbReference type="EC" id="1.-.-.-" evidence="4"/>
<dbReference type="EMBL" id="PVNL01000120">
    <property type="protein sequence ID" value="PRP99638.1"/>
    <property type="molecule type" value="Genomic_DNA"/>
</dbReference>
<dbReference type="Proteomes" id="UP000238823">
    <property type="component" value="Unassembled WGS sequence"/>
</dbReference>
<dbReference type="AlphaFoldDB" id="A0A2S9Y3G1"/>
<evidence type="ECO:0000256" key="1">
    <source>
        <dbReference type="ARBA" id="ARBA00007118"/>
    </source>
</evidence>
<gene>
    <name evidence="4" type="ORF">ENSA7_62780</name>
</gene>
<dbReference type="CDD" id="cd02138">
    <property type="entry name" value="TdsD-like"/>
    <property type="match status" value="1"/>
</dbReference>
<evidence type="ECO:0000313" key="5">
    <source>
        <dbReference type="Proteomes" id="UP000238823"/>
    </source>
</evidence>
<comment type="caution">
    <text evidence="4">The sequence shown here is derived from an EMBL/GenBank/DDBJ whole genome shotgun (WGS) entry which is preliminary data.</text>
</comment>
<name>A0A2S9Y3G1_9BACT</name>
<reference evidence="4 5" key="1">
    <citation type="submission" date="2018-03" db="EMBL/GenBank/DDBJ databases">
        <title>Draft Genome Sequences of the Obligatory Marine Myxobacteria Enhygromyxa salina SWB007.</title>
        <authorList>
            <person name="Poehlein A."/>
            <person name="Moghaddam J.A."/>
            <person name="Harms H."/>
            <person name="Alanjari M."/>
            <person name="Koenig G.M."/>
            <person name="Daniel R."/>
            <person name="Schaeberle T.F."/>
        </authorList>
    </citation>
    <scope>NUCLEOTIDE SEQUENCE [LARGE SCALE GENOMIC DNA]</scope>
    <source>
        <strain evidence="4 5">SWB007</strain>
    </source>
</reference>
<dbReference type="GO" id="GO:0016491">
    <property type="term" value="F:oxidoreductase activity"/>
    <property type="evidence" value="ECO:0007669"/>
    <property type="project" value="UniProtKB-KW"/>
</dbReference>
<protein>
    <submittedName>
        <fullName evidence="4">Putative NAD(P)H nitroreductase</fullName>
        <ecNumber evidence="4">1.-.-.-</ecNumber>
    </submittedName>
</protein>
<accession>A0A2S9Y3G1</accession>
<evidence type="ECO:0000313" key="4">
    <source>
        <dbReference type="EMBL" id="PRP99638.1"/>
    </source>
</evidence>
<dbReference type="PANTHER" id="PTHR43673">
    <property type="entry name" value="NAD(P)H NITROREDUCTASE YDGI-RELATED"/>
    <property type="match status" value="1"/>
</dbReference>
<sequence>MDDRHEPQPSSRDASTDHDVHELIRRRWSPLAFSSQPVADRDLRSVLEAARWGPSCFNEQPWRYIVARREQEAEFARMLSCLVEKNQRWAQAAPVLMLSVARLAFAANDRPNRHALHDVGLATAQLSLQAAALGLGVHQMAGFSPDRARELYAIPDSFEPVAAIALGYPGAPDQLPEDLRARDRGARIRHPQAEFVFAGTWDTPLS</sequence>
<dbReference type="OrthoDB" id="9802510at2"/>
<comment type="similarity">
    <text evidence="1">Belongs to the nitroreductase family.</text>
</comment>
<dbReference type="Gene3D" id="3.40.109.10">
    <property type="entry name" value="NADH Oxidase"/>
    <property type="match status" value="1"/>
</dbReference>
<dbReference type="PANTHER" id="PTHR43673:SF10">
    <property type="entry name" value="NADH DEHYDROGENASE_NAD(P)H NITROREDUCTASE XCC3605-RELATED"/>
    <property type="match status" value="1"/>
</dbReference>
<dbReference type="SUPFAM" id="SSF55469">
    <property type="entry name" value="FMN-dependent nitroreductase-like"/>
    <property type="match status" value="1"/>
</dbReference>
<proteinExistence type="inferred from homology"/>
<dbReference type="RefSeq" id="WP_106093130.1">
    <property type="nucleotide sequence ID" value="NZ_PVNL01000120.1"/>
</dbReference>
<feature type="domain" description="Nitroreductase" evidence="3">
    <location>
        <begin position="24"/>
        <end position="168"/>
    </location>
</feature>
<evidence type="ECO:0000259" key="3">
    <source>
        <dbReference type="Pfam" id="PF00881"/>
    </source>
</evidence>
<evidence type="ECO:0000256" key="2">
    <source>
        <dbReference type="ARBA" id="ARBA00023002"/>
    </source>
</evidence>